<gene>
    <name evidence="1" type="ORF">THAOC_28811</name>
</gene>
<protein>
    <submittedName>
        <fullName evidence="1">Uncharacterized protein</fullName>
    </submittedName>
</protein>
<dbReference type="AlphaFoldDB" id="K0RSR2"/>
<evidence type="ECO:0000313" key="2">
    <source>
        <dbReference type="Proteomes" id="UP000266841"/>
    </source>
</evidence>
<reference evidence="1 2" key="1">
    <citation type="journal article" date="2012" name="Genome Biol.">
        <title>Genome and low-iron response of an oceanic diatom adapted to chronic iron limitation.</title>
        <authorList>
            <person name="Lommer M."/>
            <person name="Specht M."/>
            <person name="Roy A.S."/>
            <person name="Kraemer L."/>
            <person name="Andreson R."/>
            <person name="Gutowska M.A."/>
            <person name="Wolf J."/>
            <person name="Bergner S.V."/>
            <person name="Schilhabel M.B."/>
            <person name="Klostermeier U.C."/>
            <person name="Beiko R.G."/>
            <person name="Rosenstiel P."/>
            <person name="Hippler M."/>
            <person name="Laroche J."/>
        </authorList>
    </citation>
    <scope>NUCLEOTIDE SEQUENCE [LARGE SCALE GENOMIC DNA]</scope>
    <source>
        <strain evidence="1 2">CCMP1005</strain>
    </source>
</reference>
<name>K0RSR2_THAOC</name>
<organism evidence="1 2">
    <name type="scientific">Thalassiosira oceanica</name>
    <name type="common">Marine diatom</name>
    <dbReference type="NCBI Taxonomy" id="159749"/>
    <lineage>
        <taxon>Eukaryota</taxon>
        <taxon>Sar</taxon>
        <taxon>Stramenopiles</taxon>
        <taxon>Ochrophyta</taxon>
        <taxon>Bacillariophyta</taxon>
        <taxon>Coscinodiscophyceae</taxon>
        <taxon>Thalassiosirophycidae</taxon>
        <taxon>Thalassiosirales</taxon>
        <taxon>Thalassiosiraceae</taxon>
        <taxon>Thalassiosira</taxon>
    </lineage>
</organism>
<dbReference type="Proteomes" id="UP000266841">
    <property type="component" value="Unassembled WGS sequence"/>
</dbReference>
<sequence length="172" mass="17864">QPLDVGAEPQHEADGAVDVRGLGAGGLVGGGVAGRPEEELAAPALVKRAVQAAAAGRVSGGVPTASSATAGVSYSTGVRAGHPLRDTSGLVWSVELAWIWKPRALFDVGGLGIWLLRLSRLYSDASTAEKSITTDEGKRRRSKVKSQVWERGWAAVLTVVPRAARAGVFESQ</sequence>
<comment type="caution">
    <text evidence="1">The sequence shown here is derived from an EMBL/GenBank/DDBJ whole genome shotgun (WGS) entry which is preliminary data.</text>
</comment>
<evidence type="ECO:0000313" key="1">
    <source>
        <dbReference type="EMBL" id="EJK51966.1"/>
    </source>
</evidence>
<proteinExistence type="predicted"/>
<dbReference type="EMBL" id="AGNL01040671">
    <property type="protein sequence ID" value="EJK51966.1"/>
    <property type="molecule type" value="Genomic_DNA"/>
</dbReference>
<feature type="non-terminal residue" evidence="1">
    <location>
        <position position="1"/>
    </location>
</feature>
<accession>K0RSR2</accession>
<keyword evidence="2" id="KW-1185">Reference proteome</keyword>